<dbReference type="SUPFAM" id="SSF88946">
    <property type="entry name" value="Sigma2 domain of RNA polymerase sigma factors"/>
    <property type="match status" value="1"/>
</dbReference>
<dbReference type="InterPro" id="IPR013325">
    <property type="entry name" value="RNA_pol_sigma_r2"/>
</dbReference>
<dbReference type="GO" id="GO:0003700">
    <property type="term" value="F:DNA-binding transcription factor activity"/>
    <property type="evidence" value="ECO:0007669"/>
    <property type="project" value="InterPro"/>
</dbReference>
<evidence type="ECO:0000313" key="1">
    <source>
        <dbReference type="EMBL" id="MVX64056.1"/>
    </source>
</evidence>
<name>A0A964W218_9CLOT</name>
<dbReference type="InterPro" id="IPR014284">
    <property type="entry name" value="RNA_pol_sigma-70_dom"/>
</dbReference>
<dbReference type="NCBIfam" id="TIGR02937">
    <property type="entry name" value="sigma70-ECF"/>
    <property type="match status" value="1"/>
</dbReference>
<organism evidence="1 2">
    <name type="scientific">Clostridium chromiireducens</name>
    <dbReference type="NCBI Taxonomy" id="225345"/>
    <lineage>
        <taxon>Bacteria</taxon>
        <taxon>Bacillati</taxon>
        <taxon>Bacillota</taxon>
        <taxon>Clostridia</taxon>
        <taxon>Eubacteriales</taxon>
        <taxon>Clostridiaceae</taxon>
        <taxon>Clostridium</taxon>
    </lineage>
</organism>
<protein>
    <submittedName>
        <fullName evidence="1">Sigma-70 family RNA polymerase sigma factor</fullName>
    </submittedName>
</protein>
<dbReference type="RefSeq" id="WP_160359089.1">
    <property type="nucleotide sequence ID" value="NZ_WSRQ01000013.1"/>
</dbReference>
<accession>A0A964W218</accession>
<proteinExistence type="predicted"/>
<dbReference type="EMBL" id="WSRQ01000013">
    <property type="protein sequence ID" value="MVX64056.1"/>
    <property type="molecule type" value="Genomic_DNA"/>
</dbReference>
<reference evidence="1" key="1">
    <citation type="submission" date="2019-12" db="EMBL/GenBank/DDBJ databases">
        <title>Microbes associate with the intestines of laboratory mice.</title>
        <authorList>
            <person name="Navarre W."/>
            <person name="Wong E."/>
        </authorList>
    </citation>
    <scope>NUCLEOTIDE SEQUENCE</scope>
    <source>
        <strain evidence="1">NM79_F5</strain>
    </source>
</reference>
<dbReference type="AlphaFoldDB" id="A0A964W218"/>
<comment type="caution">
    <text evidence="1">The sequence shown here is derived from an EMBL/GenBank/DDBJ whole genome shotgun (WGS) entry which is preliminary data.</text>
</comment>
<evidence type="ECO:0000313" key="2">
    <source>
        <dbReference type="Proteomes" id="UP000656077"/>
    </source>
</evidence>
<sequence length="194" mass="22754">MDYKYLESLVLRSKNGDSISKEELAKEFRPLILNIVKRTFLHGYDNRDIQNECYRTLFKCLSMYDLERHRFVAYASNAIKNNINDLIKRVKNRSLIEGSESLTLSDNLEHNLPSEDDRFEEVLCSESDYKLLKIAIDSLNKEEKELIIFIFFKNNTVSAYAALKNMPYSTANRKKAINLMKLSKYFIDKQNNIT</sequence>
<gene>
    <name evidence="1" type="ORF">GKZ28_10180</name>
</gene>
<dbReference type="Proteomes" id="UP000656077">
    <property type="component" value="Unassembled WGS sequence"/>
</dbReference>
<dbReference type="GO" id="GO:0006352">
    <property type="term" value="P:DNA-templated transcription initiation"/>
    <property type="evidence" value="ECO:0007669"/>
    <property type="project" value="InterPro"/>
</dbReference>
<dbReference type="Gene3D" id="1.10.1740.10">
    <property type="match status" value="1"/>
</dbReference>